<dbReference type="KEGG" id="pfh:PFHG_01597"/>
<evidence type="ECO:0000313" key="2">
    <source>
        <dbReference type="Proteomes" id="UP000054289"/>
    </source>
</evidence>
<protein>
    <submittedName>
        <fullName evidence="1">Uncharacterized protein</fullName>
    </submittedName>
</protein>
<dbReference type="Proteomes" id="UP000054289">
    <property type="component" value="Unassembled WGS sequence"/>
</dbReference>
<evidence type="ECO:0000313" key="1">
    <source>
        <dbReference type="EMBL" id="KOB59877.1"/>
    </source>
</evidence>
<dbReference type="EMBL" id="CH671947">
    <property type="protein sequence ID" value="KOB59877.1"/>
    <property type="molecule type" value="Genomic_DNA"/>
</dbReference>
<organism evidence="1 2">
    <name type="scientific">Plasmodium falciparum (isolate HB3)</name>
    <dbReference type="NCBI Taxonomy" id="137071"/>
    <lineage>
        <taxon>Eukaryota</taxon>
        <taxon>Sar</taxon>
        <taxon>Alveolata</taxon>
        <taxon>Apicomplexa</taxon>
        <taxon>Aconoidasida</taxon>
        <taxon>Haemosporida</taxon>
        <taxon>Plasmodiidae</taxon>
        <taxon>Plasmodium</taxon>
        <taxon>Plasmodium (Laverania)</taxon>
    </lineage>
</organism>
<proteinExistence type="predicted"/>
<accession>A0A0L7K9B8</accession>
<name>A0A0L7K9B8_PLAFX</name>
<gene>
    <name evidence="1" type="ORF">PFHG_01597</name>
</gene>
<dbReference type="AlphaFoldDB" id="A0A0L7K9B8"/>
<sequence>MINGYHHSYDGMHAIKEYEDYRGTIIKFYECIKKDIRIIIESNYNLNLDLLSQYSQNIISEIHEEKNTLRKKNIDKITRKYLRQIDSYRDLI</sequence>
<reference evidence="1 2" key="1">
    <citation type="submission" date="2006-03" db="EMBL/GenBank/DDBJ databases">
        <title>Annotation of Plasmodium falciparum HB3.</title>
        <authorList>
            <consortium name="The Broad Institute Genome Sequencing Platform"/>
            <person name="Volkman S.K."/>
            <person name="Neafsey D.E."/>
            <person name="Dash A.P."/>
            <person name="Chitnis C.E."/>
            <person name="Hartl D.L."/>
            <person name="Young S.K."/>
            <person name="Zeng Q."/>
            <person name="Koehrsen M."/>
            <person name="Alvarado L."/>
            <person name="Berlin A."/>
            <person name="Borenstein D."/>
            <person name="Chapman S.B."/>
            <person name="Chen Z."/>
            <person name="Engels R."/>
            <person name="Freedman E."/>
            <person name="Gellesch M."/>
            <person name="Goldberg J."/>
            <person name="Griggs A."/>
            <person name="Gujja S."/>
            <person name="Heilman E.R."/>
            <person name="Heiman D.I."/>
            <person name="Howarth C."/>
            <person name="Jen D."/>
            <person name="Larson L."/>
            <person name="Mehta T."/>
            <person name="Neiman D."/>
            <person name="Park D."/>
            <person name="Pearson M."/>
            <person name="Roberts A."/>
            <person name="Saif S."/>
            <person name="Shea T."/>
            <person name="Shenoy N."/>
            <person name="Sisk P."/>
            <person name="Stolte C."/>
            <person name="Sykes S."/>
            <person name="Walk T."/>
            <person name="White J."/>
            <person name="Yandava C."/>
            <person name="Haas B."/>
            <person name="Henn M.R."/>
            <person name="Nusbaum C."/>
            <person name="Birren B."/>
        </authorList>
    </citation>
    <scope>NUCLEOTIDE SEQUENCE [LARGE SCALE GENOMIC DNA]</scope>
    <source>
        <strain evidence="1">HB3</strain>
    </source>
</reference>
<reference evidence="2" key="2">
    <citation type="submission" date="2006-03" db="EMBL/GenBank/DDBJ databases">
        <title>The genome sequence of the Plasmodium falciparum HB3.</title>
        <authorList>
            <consortium name="The Broad Institute Genome Sequencing Platform"/>
            <person name="Birren B."/>
            <person name="Lander E."/>
            <person name="Galagan J."/>
            <person name="Nusbaum C."/>
            <person name="Devon K."/>
            <person name="Henn M."/>
            <person name="Jaffe D."/>
            <person name="Butler J."/>
            <person name="Alvarez P."/>
            <person name="Gnerre S."/>
            <person name="Grabherr M."/>
            <person name="Kleber M."/>
            <person name="Mauceli E."/>
            <person name="Brockman W."/>
            <person name="MacCallum I.A."/>
            <person name="Rounsley S."/>
            <person name="Young S."/>
            <person name="LaButti K."/>
            <person name="Pushparaj V."/>
            <person name="DeCaprio D."/>
            <person name="Crawford M."/>
            <person name="Koehrsen M."/>
            <person name="Engels R."/>
            <person name="Montgomery P."/>
            <person name="Pearson M."/>
            <person name="Howarth C."/>
            <person name="Larson L."/>
            <person name="Luoma S."/>
            <person name="White J."/>
            <person name="Kodira C."/>
            <person name="Zeng Q."/>
            <person name="Oleary S."/>
            <person name="Yandava C."/>
            <person name="Alvarado L."/>
            <person name="Wirth D."/>
            <person name="Volkman S."/>
            <person name="Hartl D."/>
        </authorList>
    </citation>
    <scope>NUCLEOTIDE SEQUENCE [LARGE SCALE GENOMIC DNA]</scope>
</reference>